<keyword evidence="2" id="KW-1185">Reference proteome</keyword>
<organism evidence="1 2">
    <name type="scientific">Candidatus Sulfobium mesophilum</name>
    <dbReference type="NCBI Taxonomy" id="2016548"/>
    <lineage>
        <taxon>Bacteria</taxon>
        <taxon>Pseudomonadati</taxon>
        <taxon>Nitrospirota</taxon>
        <taxon>Nitrospiria</taxon>
        <taxon>Nitrospirales</taxon>
        <taxon>Nitrospiraceae</taxon>
        <taxon>Candidatus Sulfobium</taxon>
    </lineage>
</organism>
<accession>A0A2U3QI97</accession>
<proteinExistence type="predicted"/>
<dbReference type="EMBL" id="OUUY01000089">
    <property type="protein sequence ID" value="SPQ01080.1"/>
    <property type="molecule type" value="Genomic_DNA"/>
</dbReference>
<dbReference type="AlphaFoldDB" id="A0A2U3QI97"/>
<protein>
    <submittedName>
        <fullName evidence="1">Uncharacterized protein</fullName>
    </submittedName>
</protein>
<name>A0A2U3QI97_9BACT</name>
<evidence type="ECO:0000313" key="2">
    <source>
        <dbReference type="Proteomes" id="UP000245125"/>
    </source>
</evidence>
<dbReference type="Proteomes" id="UP000245125">
    <property type="component" value="Unassembled WGS sequence"/>
</dbReference>
<gene>
    <name evidence="1" type="ORF">NBG4_420004</name>
</gene>
<sequence length="81" mass="9304">MGHGVWKRINDREFDGTYIALRFDENRKLVGTQKTQIRITLGPDEKNFSGLAKVSLLDLKGNGERKSETQLKGRRIEVEPF</sequence>
<evidence type="ECO:0000313" key="1">
    <source>
        <dbReference type="EMBL" id="SPQ01080.1"/>
    </source>
</evidence>
<reference evidence="2" key="1">
    <citation type="submission" date="2018-03" db="EMBL/GenBank/DDBJ databases">
        <authorList>
            <person name="Zecchin S."/>
        </authorList>
    </citation>
    <scope>NUCLEOTIDE SEQUENCE [LARGE SCALE GENOMIC DNA]</scope>
</reference>
<dbReference type="OrthoDB" id="8904208at2"/>